<keyword evidence="3" id="KW-1185">Reference proteome</keyword>
<evidence type="ECO:0000313" key="3">
    <source>
        <dbReference type="Proteomes" id="UP000192610"/>
    </source>
</evidence>
<proteinExistence type="predicted"/>
<feature type="signal peptide" evidence="1">
    <location>
        <begin position="1"/>
        <end position="26"/>
    </location>
</feature>
<dbReference type="NCBIfam" id="TIGR03519">
    <property type="entry name" value="T9SS_PorP_fam"/>
    <property type="match status" value="1"/>
</dbReference>
<dbReference type="EMBL" id="LVXG01000033">
    <property type="protein sequence ID" value="OQP45002.1"/>
    <property type="molecule type" value="Genomic_DNA"/>
</dbReference>
<dbReference type="Proteomes" id="UP000192610">
    <property type="component" value="Unassembled WGS sequence"/>
</dbReference>
<organism evidence="2 3">
    <name type="scientific">Niastella yeongjuensis</name>
    <dbReference type="NCBI Taxonomy" id="354355"/>
    <lineage>
        <taxon>Bacteria</taxon>
        <taxon>Pseudomonadati</taxon>
        <taxon>Bacteroidota</taxon>
        <taxon>Chitinophagia</taxon>
        <taxon>Chitinophagales</taxon>
        <taxon>Chitinophagaceae</taxon>
        <taxon>Niastella</taxon>
    </lineage>
</organism>
<gene>
    <name evidence="2" type="ORF">A4H97_33100</name>
</gene>
<dbReference type="STRING" id="354355.SAMN05660816_06895"/>
<dbReference type="Pfam" id="PF11751">
    <property type="entry name" value="PorP_SprF"/>
    <property type="match status" value="1"/>
</dbReference>
<evidence type="ECO:0000256" key="1">
    <source>
        <dbReference type="SAM" id="SignalP"/>
    </source>
</evidence>
<comment type="caution">
    <text evidence="2">The sequence shown here is derived from an EMBL/GenBank/DDBJ whole genome shotgun (WGS) entry which is preliminary data.</text>
</comment>
<name>A0A1V9EG10_9BACT</name>
<keyword evidence="1" id="KW-0732">Signal</keyword>
<dbReference type="InterPro" id="IPR019861">
    <property type="entry name" value="PorP/SprF_Bacteroidetes"/>
</dbReference>
<dbReference type="OrthoDB" id="626665at2"/>
<dbReference type="AlphaFoldDB" id="A0A1V9EG10"/>
<sequence>MFRINNHIKTAAVLGLMITGCLSAGAQSRPQTTQYVLNYFLSNPAMTGLENYADIRIGHRRQWNGIQGAPVTTWVTANLPLGYSVEQAPPQSLPEEDDRETFFKLLPVERHHGIGMVAYQDIIGPYVSNCLDLSYAWHLPLTDEIALSAGLSAGFQQLRYDPSKNIYPDQALDPAVLQDFGTKWSPDLNMGIMLYSGRFFAGVSAQQLIQSTFINTQNSLSTYKRQYILSGGYNIMLNEYDNTQLLISGLLRSDFSNPAGWDFNAKCMIANTFWVGASYRYQDAISGMVGLHVARNFNVSYAYDYTLSPLKQFSNGSHELMLAFQIFKFDERVNPRVNW</sequence>
<protein>
    <recommendedName>
        <fullName evidence="4">Type IX secretion system membrane protein PorP/SprF</fullName>
    </recommendedName>
</protein>
<evidence type="ECO:0000313" key="2">
    <source>
        <dbReference type="EMBL" id="OQP45002.1"/>
    </source>
</evidence>
<reference evidence="3" key="1">
    <citation type="submission" date="2016-04" db="EMBL/GenBank/DDBJ databases">
        <authorList>
            <person name="Chen L."/>
            <person name="Zhuang W."/>
            <person name="Wang G."/>
        </authorList>
    </citation>
    <scope>NUCLEOTIDE SEQUENCE [LARGE SCALE GENOMIC DNA]</scope>
    <source>
        <strain evidence="3">17621</strain>
    </source>
</reference>
<feature type="chain" id="PRO_5010727018" description="Type IX secretion system membrane protein PorP/SprF" evidence="1">
    <location>
        <begin position="27"/>
        <end position="339"/>
    </location>
</feature>
<dbReference type="PROSITE" id="PS51257">
    <property type="entry name" value="PROKAR_LIPOPROTEIN"/>
    <property type="match status" value="1"/>
</dbReference>
<dbReference type="RefSeq" id="WP_081202442.1">
    <property type="nucleotide sequence ID" value="NZ_FOCZ01000027.1"/>
</dbReference>
<accession>A0A1V9EG10</accession>
<evidence type="ECO:0008006" key="4">
    <source>
        <dbReference type="Google" id="ProtNLM"/>
    </source>
</evidence>